<sequence length="645" mass="73260">MPKLVGTVTGLKEISPYSFWIRVNSGQPVPGIDSLIQVDYQFGEKKFRTYGVVIEVVTTWDGMITTGYQEEAYFEGTFSGTPIYLCQVAVTRAQTWRGEDLVTITPFLPPPAGEKVFLIDPEETDAALGFDVIKKEKREIPVGILSNGEVAYLDLKYLLGDNGAHINISGQSGVAAKTSYATFLLWMLQNYAEKNALESAFARELKNSRSVIFNVKGESLLFLDHWNAEWKAQENKRQGREWKEMFSRFGVEPRPFQNVRVYVPPKDYRGTPRISRTRKGTLTYGWDILDIVELNLVSLMFDVEEVSANPNFLLAVTVIEDLLRARYDKLLADAEKELQEACYRKRLQMRTEGLSKSNLIRVYLEVTGEDPGVILGHFGLPNSFRDFVEMFKINEEGEASSSLVEELRKEQLEDRTIMAVARRLRTAQRTGIDLLWRKIEKKCYGPIDKVPEPDYHLQWNHPGSTTVIDISKLHQRVQAFVVGAVLKEIMFLKEKDELPEPVFIYLDELNKYAPRTGGGALAGIFRDVAERGRSFRVVLIGAEQTASQVDYRVITQAATTIVGRQKQAELSKEEYAHLQGALREKASSLLPGEVIIDQPFLRIPITVSFPLTPWATSEENREQRFSTEKQPTDRSPEEQLEELLP</sequence>
<evidence type="ECO:0000256" key="1">
    <source>
        <dbReference type="SAM" id="MobiDB-lite"/>
    </source>
</evidence>
<feature type="compositionally biased region" description="Basic and acidic residues" evidence="1">
    <location>
        <begin position="618"/>
        <end position="637"/>
    </location>
</feature>
<reference evidence="2 3" key="1">
    <citation type="submission" date="2023-03" db="EMBL/GenBank/DDBJ databases">
        <title>Novel Species.</title>
        <authorList>
            <person name="Ma S."/>
        </authorList>
    </citation>
    <scope>NUCLEOTIDE SEQUENCE [LARGE SCALE GENOMIC DNA]</scope>
    <source>
        <strain evidence="2 3">B11</strain>
    </source>
</reference>
<accession>A0ABZ2YEV7</accession>
<evidence type="ECO:0000313" key="3">
    <source>
        <dbReference type="Proteomes" id="UP001461341"/>
    </source>
</evidence>
<protein>
    <submittedName>
        <fullName evidence="2">ATP-binding protein</fullName>
    </submittedName>
</protein>
<dbReference type="SUPFAM" id="SSF52540">
    <property type="entry name" value="P-loop containing nucleoside triphosphate hydrolases"/>
    <property type="match status" value="1"/>
</dbReference>
<feature type="region of interest" description="Disordered" evidence="1">
    <location>
        <begin position="616"/>
        <end position="645"/>
    </location>
</feature>
<organism evidence="2 3">
    <name type="scientific">Thermatribacter velox</name>
    <dbReference type="NCBI Taxonomy" id="3039681"/>
    <lineage>
        <taxon>Bacteria</taxon>
        <taxon>Pseudomonadati</taxon>
        <taxon>Atribacterota</taxon>
        <taxon>Atribacteria</taxon>
        <taxon>Atribacterales</taxon>
        <taxon>Thermatribacteraceae</taxon>
        <taxon>Thermatribacter</taxon>
    </lineage>
</organism>
<dbReference type="GO" id="GO:0005524">
    <property type="term" value="F:ATP binding"/>
    <property type="evidence" value="ECO:0007669"/>
    <property type="project" value="UniProtKB-KW"/>
</dbReference>
<dbReference type="InterPro" id="IPR051162">
    <property type="entry name" value="T4SS_component"/>
</dbReference>
<dbReference type="EMBL" id="CP121689">
    <property type="protein sequence ID" value="WZL76225.1"/>
    <property type="molecule type" value="Genomic_DNA"/>
</dbReference>
<dbReference type="Gene3D" id="3.40.50.300">
    <property type="entry name" value="P-loop containing nucleotide triphosphate hydrolases"/>
    <property type="match status" value="1"/>
</dbReference>
<keyword evidence="2" id="KW-0067">ATP-binding</keyword>
<dbReference type="PANTHER" id="PTHR30121">
    <property type="entry name" value="UNCHARACTERIZED PROTEIN YJGR-RELATED"/>
    <property type="match status" value="1"/>
</dbReference>
<keyword evidence="2" id="KW-0547">Nucleotide-binding</keyword>
<name>A0ABZ2YEV7_9BACT</name>
<gene>
    <name evidence="2" type="ORF">QBE54_00395</name>
</gene>
<dbReference type="RefSeq" id="WP_369018383.1">
    <property type="nucleotide sequence ID" value="NZ_CP121689.1"/>
</dbReference>
<dbReference type="InterPro" id="IPR027417">
    <property type="entry name" value="P-loop_NTPase"/>
</dbReference>
<dbReference type="Proteomes" id="UP001461341">
    <property type="component" value="Chromosome"/>
</dbReference>
<keyword evidence="3" id="KW-1185">Reference proteome</keyword>
<proteinExistence type="predicted"/>
<dbReference type="PANTHER" id="PTHR30121:SF6">
    <property type="entry name" value="SLR6007 PROTEIN"/>
    <property type="match status" value="1"/>
</dbReference>
<evidence type="ECO:0000313" key="2">
    <source>
        <dbReference type="EMBL" id="WZL76225.1"/>
    </source>
</evidence>